<feature type="non-terminal residue" evidence="1">
    <location>
        <position position="1"/>
    </location>
</feature>
<dbReference type="EMBL" id="BKCP01005991">
    <property type="protein sequence ID" value="GER40875.1"/>
    <property type="molecule type" value="Genomic_DNA"/>
</dbReference>
<evidence type="ECO:0000313" key="2">
    <source>
        <dbReference type="Proteomes" id="UP000325081"/>
    </source>
</evidence>
<gene>
    <name evidence="1" type="ORF">STAS_17571</name>
</gene>
<organism evidence="1 2">
    <name type="scientific">Striga asiatica</name>
    <name type="common">Asiatic witchweed</name>
    <name type="synonym">Buchnera asiatica</name>
    <dbReference type="NCBI Taxonomy" id="4170"/>
    <lineage>
        <taxon>Eukaryota</taxon>
        <taxon>Viridiplantae</taxon>
        <taxon>Streptophyta</taxon>
        <taxon>Embryophyta</taxon>
        <taxon>Tracheophyta</taxon>
        <taxon>Spermatophyta</taxon>
        <taxon>Magnoliopsida</taxon>
        <taxon>eudicotyledons</taxon>
        <taxon>Gunneridae</taxon>
        <taxon>Pentapetalae</taxon>
        <taxon>asterids</taxon>
        <taxon>lamiids</taxon>
        <taxon>Lamiales</taxon>
        <taxon>Orobanchaceae</taxon>
        <taxon>Buchnereae</taxon>
        <taxon>Striga</taxon>
    </lineage>
</organism>
<dbReference type="SUPFAM" id="SSF57850">
    <property type="entry name" value="RING/U-box"/>
    <property type="match status" value="1"/>
</dbReference>
<sequence>TLRDFLGAKLMTLRMINLEYLIEKFRDLDDIGNEELNSIIKKHLQEKEEANWRNKEPCILDYLRKWFYVDEFLEGTSVASPNYCEHEYHTTCLLRWLYDHRFCPFRSLALSPKAEYPSWIKDVGKVRTFLFRASWTIPIDNLW</sequence>
<dbReference type="Gene3D" id="3.30.40.10">
    <property type="entry name" value="Zinc/RING finger domain, C3HC4 (zinc finger)"/>
    <property type="match status" value="1"/>
</dbReference>
<comment type="caution">
    <text evidence="1">The sequence shown here is derived from an EMBL/GenBank/DDBJ whole genome shotgun (WGS) entry which is preliminary data.</text>
</comment>
<evidence type="ECO:0000313" key="1">
    <source>
        <dbReference type="EMBL" id="GER40875.1"/>
    </source>
</evidence>
<dbReference type="AlphaFoldDB" id="A0A5A7Q6J7"/>
<dbReference type="Proteomes" id="UP000325081">
    <property type="component" value="Unassembled WGS sequence"/>
</dbReference>
<name>A0A5A7Q6J7_STRAF</name>
<dbReference type="OrthoDB" id="21204at2759"/>
<reference evidence="2" key="1">
    <citation type="journal article" date="2019" name="Curr. Biol.">
        <title>Genome Sequence of Striga asiatica Provides Insight into the Evolution of Plant Parasitism.</title>
        <authorList>
            <person name="Yoshida S."/>
            <person name="Kim S."/>
            <person name="Wafula E.K."/>
            <person name="Tanskanen J."/>
            <person name="Kim Y.M."/>
            <person name="Honaas L."/>
            <person name="Yang Z."/>
            <person name="Spallek T."/>
            <person name="Conn C.E."/>
            <person name="Ichihashi Y."/>
            <person name="Cheong K."/>
            <person name="Cui S."/>
            <person name="Der J.P."/>
            <person name="Gundlach H."/>
            <person name="Jiao Y."/>
            <person name="Hori C."/>
            <person name="Ishida J.K."/>
            <person name="Kasahara H."/>
            <person name="Kiba T."/>
            <person name="Kim M.S."/>
            <person name="Koo N."/>
            <person name="Laohavisit A."/>
            <person name="Lee Y.H."/>
            <person name="Lumba S."/>
            <person name="McCourt P."/>
            <person name="Mortimer J.C."/>
            <person name="Mutuku J.M."/>
            <person name="Nomura T."/>
            <person name="Sasaki-Sekimoto Y."/>
            <person name="Seto Y."/>
            <person name="Wang Y."/>
            <person name="Wakatake T."/>
            <person name="Sakakibara H."/>
            <person name="Demura T."/>
            <person name="Yamaguchi S."/>
            <person name="Yoneyama K."/>
            <person name="Manabe R.I."/>
            <person name="Nelson D.C."/>
            <person name="Schulman A.H."/>
            <person name="Timko M.P."/>
            <person name="dePamphilis C.W."/>
            <person name="Choi D."/>
            <person name="Shirasu K."/>
        </authorList>
    </citation>
    <scope>NUCLEOTIDE SEQUENCE [LARGE SCALE GENOMIC DNA]</scope>
    <source>
        <strain evidence="2">cv. UVA1</strain>
    </source>
</reference>
<keyword evidence="2" id="KW-1185">Reference proteome</keyword>
<dbReference type="InterPro" id="IPR013083">
    <property type="entry name" value="Znf_RING/FYVE/PHD"/>
</dbReference>
<protein>
    <submittedName>
        <fullName evidence="1">RING/U-box superfamily protein</fullName>
    </submittedName>
</protein>
<proteinExistence type="predicted"/>
<accession>A0A5A7Q6J7</accession>